<evidence type="ECO:0000313" key="3">
    <source>
        <dbReference type="Proteomes" id="UP001497472"/>
    </source>
</evidence>
<feature type="region of interest" description="Disordered" evidence="1">
    <location>
        <begin position="1333"/>
        <end position="1375"/>
    </location>
</feature>
<gene>
    <name evidence="2" type="ORF">LNINA_LOCUS7601</name>
</gene>
<proteinExistence type="predicted"/>
<accession>A0AAV1JFW3</accession>
<evidence type="ECO:0000256" key="1">
    <source>
        <dbReference type="SAM" id="MobiDB-lite"/>
    </source>
</evidence>
<feature type="region of interest" description="Disordered" evidence="1">
    <location>
        <begin position="719"/>
        <end position="745"/>
    </location>
</feature>
<dbReference type="Proteomes" id="UP001497472">
    <property type="component" value="Unassembled WGS sequence"/>
</dbReference>
<evidence type="ECO:0000313" key="2">
    <source>
        <dbReference type="EMBL" id="CAK1548183.1"/>
    </source>
</evidence>
<name>A0AAV1JFW3_9NEOP</name>
<organism evidence="2 3">
    <name type="scientific">Leptosia nina</name>
    <dbReference type="NCBI Taxonomy" id="320188"/>
    <lineage>
        <taxon>Eukaryota</taxon>
        <taxon>Metazoa</taxon>
        <taxon>Ecdysozoa</taxon>
        <taxon>Arthropoda</taxon>
        <taxon>Hexapoda</taxon>
        <taxon>Insecta</taxon>
        <taxon>Pterygota</taxon>
        <taxon>Neoptera</taxon>
        <taxon>Endopterygota</taxon>
        <taxon>Lepidoptera</taxon>
        <taxon>Glossata</taxon>
        <taxon>Ditrysia</taxon>
        <taxon>Papilionoidea</taxon>
        <taxon>Pieridae</taxon>
        <taxon>Pierinae</taxon>
        <taxon>Leptosia</taxon>
    </lineage>
</organism>
<comment type="caution">
    <text evidence="2">The sequence shown here is derived from an EMBL/GenBank/DDBJ whole genome shotgun (WGS) entry which is preliminary data.</text>
</comment>
<dbReference type="EMBL" id="CAVLEF010000010">
    <property type="protein sequence ID" value="CAK1548183.1"/>
    <property type="molecule type" value="Genomic_DNA"/>
</dbReference>
<feature type="compositionally biased region" description="Gly residues" evidence="1">
    <location>
        <begin position="1333"/>
        <end position="1342"/>
    </location>
</feature>
<feature type="region of interest" description="Disordered" evidence="1">
    <location>
        <begin position="671"/>
        <end position="691"/>
    </location>
</feature>
<feature type="region of interest" description="Disordered" evidence="1">
    <location>
        <begin position="855"/>
        <end position="887"/>
    </location>
</feature>
<feature type="compositionally biased region" description="Low complexity" evidence="1">
    <location>
        <begin position="871"/>
        <end position="885"/>
    </location>
</feature>
<feature type="compositionally biased region" description="Low complexity" evidence="1">
    <location>
        <begin position="1350"/>
        <end position="1372"/>
    </location>
</feature>
<reference evidence="2 3" key="1">
    <citation type="submission" date="2023-11" db="EMBL/GenBank/DDBJ databases">
        <authorList>
            <person name="Okamura Y."/>
        </authorList>
    </citation>
    <scope>NUCLEOTIDE SEQUENCE [LARGE SCALE GENOMIC DNA]</scope>
</reference>
<keyword evidence="3" id="KW-1185">Reference proteome</keyword>
<feature type="region of interest" description="Disordered" evidence="1">
    <location>
        <begin position="1392"/>
        <end position="1448"/>
    </location>
</feature>
<sequence>MKFMLSCWSDTISTTKHNQTTGRCLRRALDHKVRKLRTLLLADEDISSELDRVVCRLMKLALHTSKYRQTPVPASWVQCKLFDLLTLTEKAIERRRKNYIQEYSIKAIENGQTNDQYVMALAKVKKENERADEIMFKYRHLVNPSELILEENFHVRDNSRGDLDTEDDNEFFQATDTYKDDEMSDIIEFNEGNESNTEKPKTKLDIVREWIGVNKSPLYNKDIEAQNVVTFKSDHESCTSVSVDKIDGTSVSTFDSAHNLKFENKQIKNKRPETKIAKKSSKKKLNYTFLLKNYYIKFGDTKSKKKCKDHQRLQSNAIAPIPSSLISLCEKAEKQIEETSVTPMLVDSYSREVTKVNENYINIAATENSNVISIITQETEEEVVLRRSIGTDPDAVFSDQEADLETVINVTKQDSLNVLKENDNEDAQSQTIFLYDINEPSTSKGIRHAGLDAQCGPDDITHCSMLSATTSFSKLPKLFSKGIKIEHSKSTLYSKKMFDTGTSPDTTLPHHVFTGIRINDSDTMLTEKYKTETATMTLPLPMLPGNNVDFFGDTNNKPMETTLIKPAPAHVQATKPLSDLYEVKSPIGLLSPINKSNVQIQFCKNDNKQRSPTRIRSKLSCGGIYVHSFKDKEVSEDVVFQGGWNELTPNALTKKNIKKSTTKKAYYTSKKVKRGSNTSDKNHSAKNELNIASKRPVQIRTQRQTLKKEPITKILPSGKSAVPIRSRPNKFNRNDRKVPPNIRESYAPKKPISYREYLLRSRPNGIPNIENYLPPYLKRNRSPLVGKRFLSQSIDSVRPADNNIIAPFMRSKTEEIKRDVVKRVKVNSRISSKFVSYQVFRNEIENKRIVDIDTDDMDRESLGNNSTPKRSCSPESQNSSDSSPSTVRAVSSICKVNDSNKTCTTSAHYTKPTPEFKSNFSSKIKNIIKKSKNEKKIENKENIPEDASNKVKRGFLGTTKNIFRAHMNAESSPLHSVPLKLSKSRSQFKKSPPKLPNIKSSSKLLLQSTTSLSSKKINNDESCIENNVVLSSPTDTVLISDSHKDDDLKVKVVEISLNNNLSPELIKFQSLENSIKLMLEEEINTICSTPKNSPIIAPFDDNDSSICIGNETLSYNTSSPSSFKTVIENDVSSDFKLNLEEAVYNSINNTLSSTTINIRDTVKTDVKSFESVCSSSKHSEYFLADQDLYDFSTTPDDTKSSLQGIFKRKDLNTVLNIGGPIALQAFSGFSMNAASLAGDQPEYISLVDPETRIMQEVSRQAESEEILISGRSSDTYESCYVEEDSFIPSWLFNIISHQQSAEESEDEDNNLIPFPLPLVERVFDLNADEEGAIGAGAGAGDGRGMHSDNSQDSSGRGTSLSSSETSTDTPSEAILVDPSALVAHYEYIRETVDSPNLDRPTESPDTSFMTADADNGDENRQRIRTRTVGSDIDADVSSLDTDAADSDI</sequence>
<protein>
    <submittedName>
        <fullName evidence="2">Uncharacterized protein</fullName>
    </submittedName>
</protein>